<comment type="function">
    <text evidence="4">Component of the eukaryotic translation initiation factor 3 (eIF-3) complex, which is involved in protein synthesis of a specialized repertoire of mRNAs and, together with other initiation factors, stimulates binding of mRNA and methionyl-tRNAi to the 40S ribosome. The eIF-3 complex specifically targets and initiates translation of a subset of mRNAs involved in cell proliferation.</text>
</comment>
<dbReference type="SMART" id="SM00088">
    <property type="entry name" value="PINT"/>
    <property type="match status" value="1"/>
</dbReference>
<keyword evidence="3 4" id="KW-0648">Protein biosynthesis</keyword>
<dbReference type="InterPro" id="IPR007042">
    <property type="entry name" value="SERRATE/Ars2_C"/>
</dbReference>
<reference evidence="9 10" key="1">
    <citation type="submission" date="2015-07" db="EMBL/GenBank/DDBJ databases">
        <authorList>
            <person name="Cajimat M.N.B."/>
            <person name="Milazzo M.L."/>
            <person name="Fulhorst C.F."/>
        </authorList>
    </citation>
    <scope>NUCLEOTIDE SEQUENCE [LARGE SCALE GENOMIC DNA]</scope>
    <source>
        <strain evidence="9">Single colony</strain>
    </source>
</reference>
<feature type="compositionally biased region" description="Basic residues" evidence="6">
    <location>
        <begin position="1"/>
        <end position="11"/>
    </location>
</feature>
<dbReference type="Proteomes" id="UP000199069">
    <property type="component" value="Unassembled WGS sequence"/>
</dbReference>
<feature type="region of interest" description="Disordered" evidence="6">
    <location>
        <begin position="401"/>
        <end position="484"/>
    </location>
</feature>
<name>A0A0K3CI66_RHOTO</name>
<feature type="region of interest" description="Disordered" evidence="6">
    <location>
        <begin position="230"/>
        <end position="249"/>
    </location>
</feature>
<dbReference type="Pfam" id="PF01399">
    <property type="entry name" value="PCI"/>
    <property type="match status" value="1"/>
</dbReference>
<keyword evidence="5" id="KW-0862">Zinc</keyword>
<comment type="similarity">
    <text evidence="4">Belongs to the eIF-3 subunit E family.</text>
</comment>
<feature type="region of interest" description="Disordered" evidence="6">
    <location>
        <begin position="1"/>
        <end position="165"/>
    </location>
</feature>
<feature type="compositionally biased region" description="Pro residues" evidence="6">
    <location>
        <begin position="151"/>
        <end position="165"/>
    </location>
</feature>
<feature type="domain" description="PCI" evidence="8">
    <location>
        <begin position="1038"/>
        <end position="1216"/>
    </location>
</feature>
<dbReference type="Pfam" id="PF09440">
    <property type="entry name" value="eIF3_N"/>
    <property type="match status" value="1"/>
</dbReference>
<comment type="subunit">
    <text evidence="4">Component of the eukaryotic translation initiation factor 3 (eIF-3) complex.</text>
</comment>
<dbReference type="GO" id="GO:0071540">
    <property type="term" value="C:eukaryotic translation initiation factor 3 complex, eIF3e"/>
    <property type="evidence" value="ECO:0007669"/>
    <property type="project" value="UniProtKB-UniRule"/>
</dbReference>
<gene>
    <name evidence="9" type="primary">FGENESH: predicted gene_5.312</name>
    <name evidence="4" type="synonym">INT6</name>
    <name evidence="9" type="ORF">BN2166_0027670</name>
</gene>
<dbReference type="GO" id="GO:0003743">
    <property type="term" value="F:translation initiation factor activity"/>
    <property type="evidence" value="ECO:0007669"/>
    <property type="project" value="UniProtKB-UniRule"/>
</dbReference>
<dbReference type="HAMAP" id="MF_03004">
    <property type="entry name" value="eIF3e"/>
    <property type="match status" value="1"/>
</dbReference>
<dbReference type="PROSITE" id="PS50250">
    <property type="entry name" value="PCI"/>
    <property type="match status" value="1"/>
</dbReference>
<proteinExistence type="inferred from homology"/>
<dbReference type="GO" id="GO:0001732">
    <property type="term" value="P:formation of cytoplasmic translation initiation complex"/>
    <property type="evidence" value="ECO:0007669"/>
    <property type="project" value="UniProtKB-UniRule"/>
</dbReference>
<keyword evidence="5" id="KW-0479">Metal-binding</keyword>
<dbReference type="SUPFAM" id="SSF46785">
    <property type="entry name" value="Winged helix' DNA-binding domain"/>
    <property type="match status" value="1"/>
</dbReference>
<dbReference type="PROSITE" id="PS00028">
    <property type="entry name" value="ZINC_FINGER_C2H2_1"/>
    <property type="match status" value="1"/>
</dbReference>
<dbReference type="CDD" id="cd00590">
    <property type="entry name" value="RRM_SF"/>
    <property type="match status" value="1"/>
</dbReference>
<dbReference type="InterPro" id="IPR013087">
    <property type="entry name" value="Znf_C2H2_type"/>
</dbReference>
<evidence type="ECO:0000256" key="2">
    <source>
        <dbReference type="ARBA" id="ARBA00022540"/>
    </source>
</evidence>
<feature type="compositionally biased region" description="Pro residues" evidence="6">
    <location>
        <begin position="734"/>
        <end position="743"/>
    </location>
</feature>
<dbReference type="InterPro" id="IPR016650">
    <property type="entry name" value="eIF3e"/>
</dbReference>
<dbReference type="PROSITE" id="PS50157">
    <property type="entry name" value="ZINC_FINGER_C2H2_2"/>
    <property type="match status" value="1"/>
</dbReference>
<feature type="compositionally biased region" description="Basic and acidic residues" evidence="6">
    <location>
        <begin position="92"/>
        <end position="109"/>
    </location>
</feature>
<keyword evidence="10" id="KW-1185">Reference proteome</keyword>
<comment type="subcellular location">
    <subcellularLocation>
        <location evidence="4">Cytoplasm</location>
    </subcellularLocation>
</comment>
<keyword evidence="1 4" id="KW-0963">Cytoplasm</keyword>
<evidence type="ECO:0000256" key="5">
    <source>
        <dbReference type="PROSITE-ProRule" id="PRU00042"/>
    </source>
</evidence>
<dbReference type="PANTHER" id="PTHR10317">
    <property type="entry name" value="EUKARYOTIC TRANSLATION INITIATION FACTOR 3 SUBUNIT E"/>
    <property type="match status" value="1"/>
</dbReference>
<evidence type="ECO:0000256" key="1">
    <source>
        <dbReference type="ARBA" id="ARBA00022490"/>
    </source>
</evidence>
<dbReference type="InterPro" id="IPR000717">
    <property type="entry name" value="PCI_dom"/>
</dbReference>
<dbReference type="Pfam" id="PF04959">
    <property type="entry name" value="ARS2"/>
    <property type="match status" value="1"/>
</dbReference>
<protein>
    <recommendedName>
        <fullName evidence="4">Eukaryotic translation initiation factor 3 subunit E</fullName>
        <shortName evidence="4">eIF3e</shortName>
    </recommendedName>
</protein>
<evidence type="ECO:0000256" key="3">
    <source>
        <dbReference type="ARBA" id="ARBA00022917"/>
    </source>
</evidence>
<keyword evidence="5" id="KW-0863">Zinc-finger</keyword>
<accession>A0A0K3CI66</accession>
<feature type="region of interest" description="Disordered" evidence="6">
    <location>
        <begin position="697"/>
        <end position="749"/>
    </location>
</feature>
<feature type="compositionally biased region" description="Basic and acidic residues" evidence="6">
    <location>
        <begin position="32"/>
        <end position="64"/>
    </location>
</feature>
<dbReference type="CDD" id="cd21378">
    <property type="entry name" value="eIF3E"/>
    <property type="match status" value="1"/>
</dbReference>
<evidence type="ECO:0000259" key="8">
    <source>
        <dbReference type="PROSITE" id="PS50250"/>
    </source>
</evidence>
<evidence type="ECO:0000313" key="10">
    <source>
        <dbReference type="Proteomes" id="UP000199069"/>
    </source>
</evidence>
<evidence type="ECO:0000259" key="7">
    <source>
        <dbReference type="PROSITE" id="PS50157"/>
    </source>
</evidence>
<evidence type="ECO:0000256" key="6">
    <source>
        <dbReference type="SAM" id="MobiDB-lite"/>
    </source>
</evidence>
<organism evidence="9 10">
    <name type="scientific">Rhodotorula toruloides</name>
    <name type="common">Yeast</name>
    <name type="synonym">Rhodosporidium toruloides</name>
    <dbReference type="NCBI Taxonomy" id="5286"/>
    <lineage>
        <taxon>Eukaryota</taxon>
        <taxon>Fungi</taxon>
        <taxon>Dikarya</taxon>
        <taxon>Basidiomycota</taxon>
        <taxon>Pucciniomycotina</taxon>
        <taxon>Microbotryomycetes</taxon>
        <taxon>Sporidiobolales</taxon>
        <taxon>Sporidiobolaceae</taxon>
        <taxon>Rhodotorula</taxon>
    </lineage>
</organism>
<evidence type="ECO:0000313" key="9">
    <source>
        <dbReference type="EMBL" id="CTR06906.1"/>
    </source>
</evidence>
<feature type="compositionally biased region" description="Basic and acidic residues" evidence="6">
    <location>
        <begin position="456"/>
        <end position="479"/>
    </location>
</feature>
<feature type="region of interest" description="Disordered" evidence="6">
    <location>
        <begin position="1247"/>
        <end position="1306"/>
    </location>
</feature>
<keyword evidence="2 4" id="KW-0396">Initiation factor</keyword>
<dbReference type="GO" id="GO:0033290">
    <property type="term" value="C:eukaryotic 48S preinitiation complex"/>
    <property type="evidence" value="ECO:0007669"/>
    <property type="project" value="UniProtKB-UniRule"/>
</dbReference>
<feature type="domain" description="C2H2-type" evidence="7">
    <location>
        <begin position="640"/>
        <end position="663"/>
    </location>
</feature>
<sequence>MEPSPRARRYSRGPGEDDRRAPSGAGAPPQDEYDRLPPRPRRDEYDQDRRGGRHPYGEADDRRGGGYADGPEQEGRIKRRRSISPGGPPRGPPRDDYYDRPPPPRDYRDGPPPPRSGYRGDYYDRRPPPPPGPEGYGAYPGYPAYADAYSAPPPPPRRPTMEPPMNQPYLVSYQYFADWFSLTNPSAAEDSNPSAALQEAWTKYQGDFLRREIKNHWLDIESKGGEWAKEKYGTGKEREGERRERRRKAGKAERMRIWTARADKGELDDVSFDFDEEAARKPRIIPNAAAQAAAAEAAKKQASEGEDSGAATVPAPLQVIKASSPEHVILPARPETILCSGVPTSVTIKELEELFATFDGFVRLSISDPVPFAGFLRLAWITFSSADAAKQTLETIQAAFKAAPPAPTPEARAKSESAPAEAGRATTKTDANGDAEIKDATPTNGVESAPTAEGTTEAKAENGTDAPEAKDDKPAEEPKPYAIGPYDLSAPGVLSIRMQPAEIRMRATPALCSSPDRLAKDVETALKAVEAAEKRNKRVLDLALSCLREAFDICFYCTAVCDSPEQLSDMCPQHVRRHDTVVAPPRLAAEAGWVAEFEKRVPLLTDTSTLDLRDFGGDSREEELYRLTSPLVKQEEEGKFRCKTCNKLFSARKFVEKHIGLKHPEVVGDALDKLAVYNNYVLDPCRPPLASFQNQTYMPTILNPPPPPPPPTARRPLVDRLGPAQKRQRRESKPPGPPAPPPKGAALDPRAQRGATAYADLRRVPFLLVPSAPLSRLDTPVQPSRKASEMVATTSEPAAALQLLPNVLPHLDRHLVLPLLDFLESREKYTHEETLKAKIDLLGDGKTNMVTFVEGLKRELEGKEEGQEVEGAAELRKREQEVLKTLNELQAQAQGVMEVISNPEVVAALRQDKQHNLTYLKENHGVTLEQIALLYKFGQFQYSIGHYGGASDYLYHFRVLSTDTQLVLSAMWGKLASDILEGSWDAALEELNGLREHIDQRGAAGPGGPLFALQQRTWWLHWSLFVYYNHPNGRELLLESWLAQNYLNTIQTAAPWLLRYLVAAVVISRKSTLRSAGPASAGNSARSREAVRDVVRALGQEQYQYRDPVTEFLRKLYGEVDFEGAREEMSRCDAAELADDFFLEAFKDEFVENARYLVSEAYCKIHHRIDIAELSDRLGLSREEGERWIVDLVRDARLDAKIDLKQNIVQMNHADTPVYQTVIEKSRGLLFRSQALASAIEVRASGGQVDREQRLGGRMTGGQKRTGGQGGPRGQQKKAEQDGAAANGQQKEDGAAATEQSAPVDA</sequence>
<dbReference type="GO" id="GO:0008270">
    <property type="term" value="F:zinc ion binding"/>
    <property type="evidence" value="ECO:0007669"/>
    <property type="project" value="UniProtKB-KW"/>
</dbReference>
<dbReference type="STRING" id="5286.A0A0K3CI66"/>
<dbReference type="GO" id="GO:0016282">
    <property type="term" value="C:eukaryotic 43S preinitiation complex"/>
    <property type="evidence" value="ECO:0007669"/>
    <property type="project" value="UniProtKB-UniRule"/>
</dbReference>
<evidence type="ECO:0000256" key="4">
    <source>
        <dbReference type="HAMAP-Rule" id="MF_03004"/>
    </source>
</evidence>
<dbReference type="SMART" id="SM01186">
    <property type="entry name" value="eIF3_N"/>
    <property type="match status" value="1"/>
</dbReference>
<dbReference type="EMBL" id="CWKI01000005">
    <property type="protein sequence ID" value="CTR06906.1"/>
    <property type="molecule type" value="Genomic_DNA"/>
</dbReference>
<feature type="compositionally biased region" description="Basic and acidic residues" evidence="6">
    <location>
        <begin position="230"/>
        <end position="243"/>
    </location>
</feature>
<feature type="compositionally biased region" description="Gly residues" evidence="6">
    <location>
        <begin position="1258"/>
        <end position="1273"/>
    </location>
</feature>
<dbReference type="InterPro" id="IPR036390">
    <property type="entry name" value="WH_DNA-bd_sf"/>
</dbReference>
<dbReference type="InterPro" id="IPR019010">
    <property type="entry name" value="eIF3e_N"/>
</dbReference>
<feature type="compositionally biased region" description="Low complexity" evidence="6">
    <location>
        <begin position="136"/>
        <end position="150"/>
    </location>
</feature>
<feature type="compositionally biased region" description="Pro residues" evidence="6">
    <location>
        <begin position="702"/>
        <end position="713"/>
    </location>
</feature>